<dbReference type="Pfam" id="PF03917">
    <property type="entry name" value="GSH_synth_ATP"/>
    <property type="match status" value="1"/>
</dbReference>
<dbReference type="GO" id="GO:0005524">
    <property type="term" value="F:ATP binding"/>
    <property type="evidence" value="ECO:0007669"/>
    <property type="project" value="InterPro"/>
</dbReference>
<evidence type="ECO:0000313" key="2">
    <source>
        <dbReference type="Proteomes" id="UP000192927"/>
    </source>
</evidence>
<dbReference type="InterPro" id="IPR014049">
    <property type="entry name" value="Glutathione_synthase_N_euk"/>
</dbReference>
<organism evidence="1 2">
    <name type="scientific">Lasallia pustulata</name>
    <dbReference type="NCBI Taxonomy" id="136370"/>
    <lineage>
        <taxon>Eukaryota</taxon>
        <taxon>Fungi</taxon>
        <taxon>Dikarya</taxon>
        <taxon>Ascomycota</taxon>
        <taxon>Pezizomycotina</taxon>
        <taxon>Lecanoromycetes</taxon>
        <taxon>OSLEUM clade</taxon>
        <taxon>Umbilicariomycetidae</taxon>
        <taxon>Umbilicariales</taxon>
        <taxon>Umbilicariaceae</taxon>
        <taxon>Lasallia</taxon>
    </lineage>
</organism>
<reference evidence="2" key="1">
    <citation type="submission" date="2017-03" db="EMBL/GenBank/DDBJ databases">
        <authorList>
            <person name="Sharma R."/>
            <person name="Thines M."/>
        </authorList>
    </citation>
    <scope>NUCLEOTIDE SEQUENCE [LARGE SCALE GENOMIC DNA]</scope>
</reference>
<dbReference type="GO" id="GO:0043295">
    <property type="term" value="F:glutathione binding"/>
    <property type="evidence" value="ECO:0007669"/>
    <property type="project" value="TreeGrafter"/>
</dbReference>
<dbReference type="AlphaFoldDB" id="A0A1W5DED6"/>
<proteinExistence type="predicted"/>
<sequence>MAASIYPDFPPQLTEEQSDYLITTLKDWSIAHGLAVRPSPAFVSKNIDPSGVLAVTAPVTLFPSPFPRSCFEEAKAIQVAYNELYAAIARDEEWLGGIVEELLEVDDFIASLWDVHLAVKKEGYVQDLSLGLFRSDYMVHVDPSTPSARPQIKQVEFNTIASSFGGLSSQVSRLHK</sequence>
<dbReference type="Gene3D" id="3.30.470.20">
    <property type="entry name" value="ATP-grasp fold, B domain"/>
    <property type="match status" value="1"/>
</dbReference>
<dbReference type="GO" id="GO:0005829">
    <property type="term" value="C:cytosol"/>
    <property type="evidence" value="ECO:0007669"/>
    <property type="project" value="TreeGrafter"/>
</dbReference>
<accession>A0A1W5DED6</accession>
<dbReference type="PANTHER" id="PTHR11130">
    <property type="entry name" value="GLUTATHIONE SYNTHETASE"/>
    <property type="match status" value="1"/>
</dbReference>
<dbReference type="InterPro" id="IPR005615">
    <property type="entry name" value="Glutathione_synthase"/>
</dbReference>
<keyword evidence="2" id="KW-1185">Reference proteome</keyword>
<dbReference type="PANTHER" id="PTHR11130:SF0">
    <property type="entry name" value="GLUTATHIONE SYNTHETASE"/>
    <property type="match status" value="1"/>
</dbReference>
<evidence type="ECO:0000313" key="1">
    <source>
        <dbReference type="EMBL" id="SLM41282.1"/>
    </source>
</evidence>
<protein>
    <submittedName>
        <fullName evidence="1">Glutathione synthetase large chain</fullName>
    </submittedName>
</protein>
<dbReference type="Gene3D" id="3.30.1490.80">
    <property type="match status" value="1"/>
</dbReference>
<dbReference type="Proteomes" id="UP000192927">
    <property type="component" value="Unassembled WGS sequence"/>
</dbReference>
<dbReference type="GO" id="GO:0004363">
    <property type="term" value="F:glutathione synthase activity"/>
    <property type="evidence" value="ECO:0007669"/>
    <property type="project" value="InterPro"/>
</dbReference>
<dbReference type="SUPFAM" id="SSF56059">
    <property type="entry name" value="Glutathione synthetase ATP-binding domain-like"/>
    <property type="match status" value="1"/>
</dbReference>
<dbReference type="EMBL" id="FWEW01003821">
    <property type="protein sequence ID" value="SLM41282.1"/>
    <property type="molecule type" value="Genomic_DNA"/>
</dbReference>
<name>A0A1W5DED6_9LECA</name>